<keyword evidence="5" id="KW-1185">Reference proteome</keyword>
<dbReference type="Proteomes" id="UP001396334">
    <property type="component" value="Unassembled WGS sequence"/>
</dbReference>
<proteinExistence type="predicted"/>
<feature type="domain" description="RNase H type-1" evidence="3">
    <location>
        <begin position="171"/>
        <end position="233"/>
    </location>
</feature>
<dbReference type="Pfam" id="PF13456">
    <property type="entry name" value="RVT_3"/>
    <property type="match status" value="1"/>
</dbReference>
<dbReference type="InterPro" id="IPR002156">
    <property type="entry name" value="RNaseH_domain"/>
</dbReference>
<organism evidence="4 5">
    <name type="scientific">Hibiscus sabdariffa</name>
    <name type="common">roselle</name>
    <dbReference type="NCBI Taxonomy" id="183260"/>
    <lineage>
        <taxon>Eukaryota</taxon>
        <taxon>Viridiplantae</taxon>
        <taxon>Streptophyta</taxon>
        <taxon>Embryophyta</taxon>
        <taxon>Tracheophyta</taxon>
        <taxon>Spermatophyta</taxon>
        <taxon>Magnoliopsida</taxon>
        <taxon>eudicotyledons</taxon>
        <taxon>Gunneridae</taxon>
        <taxon>Pentapetalae</taxon>
        <taxon>rosids</taxon>
        <taxon>malvids</taxon>
        <taxon>Malvales</taxon>
        <taxon>Malvaceae</taxon>
        <taxon>Malvoideae</taxon>
        <taxon>Hibiscus</taxon>
    </lineage>
</organism>
<comment type="caution">
    <text evidence="4">The sequence shown here is derived from an EMBL/GenBank/DDBJ whole genome shotgun (WGS) entry which is preliminary data.</text>
</comment>
<dbReference type="EMBL" id="JBBPBN010000049">
    <property type="protein sequence ID" value="KAK8993299.1"/>
    <property type="molecule type" value="Genomic_DNA"/>
</dbReference>
<dbReference type="InterPro" id="IPR050528">
    <property type="entry name" value="L-type_Lectin-RKs"/>
</dbReference>
<dbReference type="Gene3D" id="3.30.420.10">
    <property type="entry name" value="Ribonuclease H-like superfamily/Ribonuclease H"/>
    <property type="match status" value="1"/>
</dbReference>
<dbReference type="CDD" id="cd06222">
    <property type="entry name" value="RNase_H_like"/>
    <property type="match status" value="1"/>
</dbReference>
<evidence type="ECO:0000259" key="3">
    <source>
        <dbReference type="Pfam" id="PF13456"/>
    </source>
</evidence>
<dbReference type="InterPro" id="IPR011009">
    <property type="entry name" value="Kinase-like_dom_sf"/>
</dbReference>
<keyword evidence="2" id="KW-0067">ATP-binding</keyword>
<dbReference type="PROSITE" id="PS00108">
    <property type="entry name" value="PROTEIN_KINASE_ST"/>
    <property type="match status" value="1"/>
</dbReference>
<dbReference type="InterPro" id="IPR044730">
    <property type="entry name" value="RNase_H-like_dom_plant"/>
</dbReference>
<sequence>MYFWESNKKSIESDSTLGSDYSLSSLEIDLFGDIHAKVNQSIQFVEFQLPTSKSNRHSKSPLLNPLQPPEDQKLLQMEWGRQQKKPPILLKHRDHGPYETSSNDTWRMGASIREFLDLMLSWDERVKVLKDVASAVCYLYQGWEAKVLHRDIKASNVILDKDMNASAVRGIDSLASAGGVFCDDHGRWVYGYAHRLGRHSVLMAELWAAHDILLAAWDLGFRHVQMETNNLDVAWDQNLVADRVVTLCQYPSIGSKVFDLVPGALNDLVREEAEAG</sequence>
<dbReference type="Gene3D" id="1.10.510.10">
    <property type="entry name" value="Transferase(Phosphotransferase) domain 1"/>
    <property type="match status" value="1"/>
</dbReference>
<gene>
    <name evidence="4" type="ORF">V6N11_033400</name>
</gene>
<dbReference type="InterPro" id="IPR008271">
    <property type="entry name" value="Ser/Thr_kinase_AS"/>
</dbReference>
<evidence type="ECO:0000256" key="2">
    <source>
        <dbReference type="ARBA" id="ARBA00022840"/>
    </source>
</evidence>
<keyword evidence="1" id="KW-0547">Nucleotide-binding</keyword>
<dbReference type="InterPro" id="IPR036397">
    <property type="entry name" value="RNaseH_sf"/>
</dbReference>
<evidence type="ECO:0000313" key="4">
    <source>
        <dbReference type="EMBL" id="KAK8993299.1"/>
    </source>
</evidence>
<evidence type="ECO:0000256" key="1">
    <source>
        <dbReference type="ARBA" id="ARBA00022741"/>
    </source>
</evidence>
<protein>
    <recommendedName>
        <fullName evidence="3">RNase H type-1 domain-containing protein</fullName>
    </recommendedName>
</protein>
<name>A0ABR2PY25_9ROSI</name>
<accession>A0ABR2PY25</accession>
<reference evidence="4 5" key="1">
    <citation type="journal article" date="2024" name="G3 (Bethesda)">
        <title>Genome assembly of Hibiscus sabdariffa L. provides insights into metabolisms of medicinal natural products.</title>
        <authorList>
            <person name="Kim T."/>
        </authorList>
    </citation>
    <scope>NUCLEOTIDE SEQUENCE [LARGE SCALE GENOMIC DNA]</scope>
    <source>
        <strain evidence="4">TK-2024</strain>
        <tissue evidence="4">Old leaves</tissue>
    </source>
</reference>
<dbReference type="PANTHER" id="PTHR27007">
    <property type="match status" value="1"/>
</dbReference>
<dbReference type="SUPFAM" id="SSF56112">
    <property type="entry name" value="Protein kinase-like (PK-like)"/>
    <property type="match status" value="1"/>
</dbReference>
<evidence type="ECO:0000313" key="5">
    <source>
        <dbReference type="Proteomes" id="UP001396334"/>
    </source>
</evidence>